<dbReference type="PANTHER" id="PTHR35008:SF9">
    <property type="entry name" value="CYTOCHROME C DOMAIN-CONTAINING PROTEIN"/>
    <property type="match status" value="1"/>
</dbReference>
<dbReference type="InterPro" id="IPR036909">
    <property type="entry name" value="Cyt_c-like_dom_sf"/>
</dbReference>
<evidence type="ECO:0000256" key="1">
    <source>
        <dbReference type="ARBA" id="ARBA00022617"/>
    </source>
</evidence>
<feature type="signal peptide" evidence="5">
    <location>
        <begin position="1"/>
        <end position="22"/>
    </location>
</feature>
<keyword evidence="1 4" id="KW-0349">Heme</keyword>
<dbReference type="InterPro" id="IPR051459">
    <property type="entry name" value="Cytochrome_c-type_DH"/>
</dbReference>
<dbReference type="InterPro" id="IPR009056">
    <property type="entry name" value="Cyt_c-like_dom"/>
</dbReference>
<keyword evidence="8" id="KW-1185">Reference proteome</keyword>
<dbReference type="SUPFAM" id="SSF46626">
    <property type="entry name" value="Cytochrome c"/>
    <property type="match status" value="1"/>
</dbReference>
<feature type="domain" description="Cytochrome c" evidence="6">
    <location>
        <begin position="24"/>
        <end position="103"/>
    </location>
</feature>
<dbReference type="Proteomes" id="UP000577891">
    <property type="component" value="Unassembled WGS sequence"/>
</dbReference>
<dbReference type="GO" id="GO:0009055">
    <property type="term" value="F:electron transfer activity"/>
    <property type="evidence" value="ECO:0007669"/>
    <property type="project" value="InterPro"/>
</dbReference>
<reference evidence="7 8" key="1">
    <citation type="submission" date="2020-04" db="EMBL/GenBank/DDBJ databases">
        <title>Description of novel Gluconacetobacter.</title>
        <authorList>
            <person name="Sombolestani A."/>
        </authorList>
    </citation>
    <scope>NUCLEOTIDE SEQUENCE [LARGE SCALE GENOMIC DNA]</scope>
    <source>
        <strain evidence="7 8">LMG 27724</strain>
    </source>
</reference>
<dbReference type="GO" id="GO:0020037">
    <property type="term" value="F:heme binding"/>
    <property type="evidence" value="ECO:0007669"/>
    <property type="project" value="InterPro"/>
</dbReference>
<protein>
    <submittedName>
        <fullName evidence="7">Cytochrome c</fullName>
    </submittedName>
</protein>
<sequence length="128" mass="13416">MRRLVQALLLACAWGAAGPARAQAPSADGSEIYRQICQACHMKGGTGAIGAGKVPALAHNARLAVAAYPATIVAQGHGGMPWFSDILSPAQIASVVNYVRTHFGNHYQDALDAQTVEAMLGPRKVDDH</sequence>
<dbReference type="GO" id="GO:0046872">
    <property type="term" value="F:metal ion binding"/>
    <property type="evidence" value="ECO:0007669"/>
    <property type="project" value="UniProtKB-KW"/>
</dbReference>
<name>A0A7W4IZ77_9PROT</name>
<feature type="chain" id="PRO_5031061470" evidence="5">
    <location>
        <begin position="23"/>
        <end position="128"/>
    </location>
</feature>
<evidence type="ECO:0000313" key="8">
    <source>
        <dbReference type="Proteomes" id="UP000577891"/>
    </source>
</evidence>
<dbReference type="Pfam" id="PF13442">
    <property type="entry name" value="Cytochrome_CBB3"/>
    <property type="match status" value="1"/>
</dbReference>
<dbReference type="PANTHER" id="PTHR35008">
    <property type="entry name" value="BLL4482 PROTEIN-RELATED"/>
    <property type="match status" value="1"/>
</dbReference>
<evidence type="ECO:0000256" key="3">
    <source>
        <dbReference type="ARBA" id="ARBA00023004"/>
    </source>
</evidence>
<keyword evidence="3 4" id="KW-0408">Iron</keyword>
<dbReference type="Gene3D" id="1.10.760.10">
    <property type="entry name" value="Cytochrome c-like domain"/>
    <property type="match status" value="1"/>
</dbReference>
<evidence type="ECO:0000313" key="7">
    <source>
        <dbReference type="EMBL" id="MBB2171715.1"/>
    </source>
</evidence>
<dbReference type="AlphaFoldDB" id="A0A7W4IZ77"/>
<dbReference type="RefSeq" id="WP_182978320.1">
    <property type="nucleotide sequence ID" value="NZ_BAABGB010000013.1"/>
</dbReference>
<gene>
    <name evidence="7" type="ORF">HLH35_06190</name>
</gene>
<evidence type="ECO:0000259" key="6">
    <source>
        <dbReference type="PROSITE" id="PS51007"/>
    </source>
</evidence>
<keyword evidence="2 4" id="KW-0479">Metal-binding</keyword>
<dbReference type="PROSITE" id="PS51007">
    <property type="entry name" value="CYTC"/>
    <property type="match status" value="1"/>
</dbReference>
<comment type="caution">
    <text evidence="7">The sequence shown here is derived from an EMBL/GenBank/DDBJ whole genome shotgun (WGS) entry which is preliminary data.</text>
</comment>
<accession>A0A7W4IZ77</accession>
<organism evidence="7 8">
    <name type="scientific">Gluconacetobacter asukensis</name>
    <dbReference type="NCBI Taxonomy" id="1017181"/>
    <lineage>
        <taxon>Bacteria</taxon>
        <taxon>Pseudomonadati</taxon>
        <taxon>Pseudomonadota</taxon>
        <taxon>Alphaproteobacteria</taxon>
        <taxon>Acetobacterales</taxon>
        <taxon>Acetobacteraceae</taxon>
        <taxon>Gluconacetobacter</taxon>
    </lineage>
</organism>
<evidence type="ECO:0000256" key="5">
    <source>
        <dbReference type="SAM" id="SignalP"/>
    </source>
</evidence>
<evidence type="ECO:0000256" key="4">
    <source>
        <dbReference type="PROSITE-ProRule" id="PRU00433"/>
    </source>
</evidence>
<evidence type="ECO:0000256" key="2">
    <source>
        <dbReference type="ARBA" id="ARBA00022723"/>
    </source>
</evidence>
<dbReference type="EMBL" id="JABEQE010000004">
    <property type="protein sequence ID" value="MBB2171715.1"/>
    <property type="molecule type" value="Genomic_DNA"/>
</dbReference>
<proteinExistence type="predicted"/>
<keyword evidence="5" id="KW-0732">Signal</keyword>